<evidence type="ECO:0000256" key="4">
    <source>
        <dbReference type="SAM" id="MobiDB-lite"/>
    </source>
</evidence>
<dbReference type="EMBL" id="JBBWWQ010000001">
    <property type="protein sequence ID" value="KAK8957494.1"/>
    <property type="molecule type" value="Genomic_DNA"/>
</dbReference>
<evidence type="ECO:0000256" key="3">
    <source>
        <dbReference type="ARBA" id="ARBA00022640"/>
    </source>
</evidence>
<dbReference type="PANTHER" id="PTHR35138">
    <property type="entry name" value="OS01G0225300 PROTEIN"/>
    <property type="match status" value="1"/>
</dbReference>
<keyword evidence="6" id="KW-1185">Reference proteome</keyword>
<feature type="region of interest" description="Disordered" evidence="4">
    <location>
        <begin position="380"/>
        <end position="413"/>
    </location>
</feature>
<organism evidence="5 6">
    <name type="scientific">Platanthera zijinensis</name>
    <dbReference type="NCBI Taxonomy" id="2320716"/>
    <lineage>
        <taxon>Eukaryota</taxon>
        <taxon>Viridiplantae</taxon>
        <taxon>Streptophyta</taxon>
        <taxon>Embryophyta</taxon>
        <taxon>Tracheophyta</taxon>
        <taxon>Spermatophyta</taxon>
        <taxon>Magnoliopsida</taxon>
        <taxon>Liliopsida</taxon>
        <taxon>Asparagales</taxon>
        <taxon>Orchidaceae</taxon>
        <taxon>Orchidoideae</taxon>
        <taxon>Orchideae</taxon>
        <taxon>Orchidinae</taxon>
        <taxon>Platanthera</taxon>
    </lineage>
</organism>
<dbReference type="GO" id="GO:0009507">
    <property type="term" value="C:chloroplast"/>
    <property type="evidence" value="ECO:0007669"/>
    <property type="project" value="UniProtKB-SubCell"/>
</dbReference>
<dbReference type="AlphaFoldDB" id="A0AAP0GFX2"/>
<accession>A0AAP0GFX2</accession>
<reference evidence="5 6" key="1">
    <citation type="journal article" date="2022" name="Nat. Plants">
        <title>Genomes of leafy and leafless Platanthera orchids illuminate the evolution of mycoheterotrophy.</title>
        <authorList>
            <person name="Li M.H."/>
            <person name="Liu K.W."/>
            <person name="Li Z."/>
            <person name="Lu H.C."/>
            <person name="Ye Q.L."/>
            <person name="Zhang D."/>
            <person name="Wang J.Y."/>
            <person name="Li Y.F."/>
            <person name="Zhong Z.M."/>
            <person name="Liu X."/>
            <person name="Yu X."/>
            <person name="Liu D.K."/>
            <person name="Tu X.D."/>
            <person name="Liu B."/>
            <person name="Hao Y."/>
            <person name="Liao X.Y."/>
            <person name="Jiang Y.T."/>
            <person name="Sun W.H."/>
            <person name="Chen J."/>
            <person name="Chen Y.Q."/>
            <person name="Ai Y."/>
            <person name="Zhai J.W."/>
            <person name="Wu S.S."/>
            <person name="Zhou Z."/>
            <person name="Hsiao Y.Y."/>
            <person name="Wu W.L."/>
            <person name="Chen Y.Y."/>
            <person name="Lin Y.F."/>
            <person name="Hsu J.L."/>
            <person name="Li C.Y."/>
            <person name="Wang Z.W."/>
            <person name="Zhao X."/>
            <person name="Zhong W.Y."/>
            <person name="Ma X.K."/>
            <person name="Ma L."/>
            <person name="Huang J."/>
            <person name="Chen G.Z."/>
            <person name="Huang M.Z."/>
            <person name="Huang L."/>
            <person name="Peng D.H."/>
            <person name="Luo Y.B."/>
            <person name="Zou S.Q."/>
            <person name="Chen S.P."/>
            <person name="Lan S."/>
            <person name="Tsai W.C."/>
            <person name="Van de Peer Y."/>
            <person name="Liu Z.J."/>
        </authorList>
    </citation>
    <scope>NUCLEOTIDE SEQUENCE [LARGE SCALE GENOMIC DNA]</scope>
    <source>
        <strain evidence="5">Lor287</strain>
    </source>
</reference>
<comment type="subcellular location">
    <subcellularLocation>
        <location evidence="1">Plastid</location>
        <location evidence="1">Chloroplast</location>
    </subcellularLocation>
</comment>
<keyword evidence="2" id="KW-0150">Chloroplast</keyword>
<proteinExistence type="predicted"/>
<sequence>MLDPCLDQRSSLSNKGSQIGRTTAIEGLESSDNVIQMVQTILAGVKGMELVPHSFGRLVVHGQAIGFTIKRIKNPLDCRDSPPERLLTILIAIVTYVKRVNVPTGVVGACRLDVAYEHFKSKPHMFEFVPNKEQVKAANNLLRTLPKKGGRRKVHGVPVFTADNLNIAIATADGIKWYAPYFFDKNLLDNILESSIDQHFHTLIHNRRMQRRRNIADDGFTTEVEENIDSLFEPPEVQELLDEMGHPGIPLSVISKAAEVQFLDVVDKVLLGNKWLRKATGIQPKLPYLVDSFEERYESICQKANDTQEEENSTQKTKGEKDGEMENYAIPGGGGVGRAPAAADALEDIELDRRSHADERDQCMTNRRFTFGDWFSNPRLKLRQGNQRNSDSRRTTHSEERETNQVPPNPLLPKITMVGFSMGEGSQMSRASMKKTMEELTKELELVNQASAPSGDDKDPLFVANVGDYSSVTRINLHKK</sequence>
<feature type="region of interest" description="Disordered" evidence="4">
    <location>
        <begin position="303"/>
        <end position="325"/>
    </location>
</feature>
<comment type="caution">
    <text evidence="5">The sequence shown here is derived from an EMBL/GenBank/DDBJ whole genome shotgun (WGS) entry which is preliminary data.</text>
</comment>
<gene>
    <name evidence="5" type="ORF">KSP39_PZI001506</name>
</gene>
<dbReference type="Proteomes" id="UP001418222">
    <property type="component" value="Unassembled WGS sequence"/>
</dbReference>
<name>A0AAP0GFX2_9ASPA</name>
<protein>
    <submittedName>
        <fullName evidence="5">Uncharacterized protein</fullName>
    </submittedName>
</protein>
<dbReference type="GO" id="GO:0015031">
    <property type="term" value="P:protein transport"/>
    <property type="evidence" value="ECO:0007669"/>
    <property type="project" value="InterPro"/>
</dbReference>
<dbReference type="Pfam" id="PF04278">
    <property type="entry name" value="Tic22"/>
    <property type="match status" value="1"/>
</dbReference>
<dbReference type="InterPro" id="IPR007378">
    <property type="entry name" value="Tic22-like"/>
</dbReference>
<dbReference type="PANTHER" id="PTHR35138:SF1">
    <property type="entry name" value="MYB-LIKE DOMAIN-CONTAINING PROTEIN"/>
    <property type="match status" value="1"/>
</dbReference>
<keyword evidence="3" id="KW-0934">Plastid</keyword>
<evidence type="ECO:0000256" key="1">
    <source>
        <dbReference type="ARBA" id="ARBA00004229"/>
    </source>
</evidence>
<evidence type="ECO:0000313" key="5">
    <source>
        <dbReference type="EMBL" id="KAK8957494.1"/>
    </source>
</evidence>
<feature type="compositionally biased region" description="Basic and acidic residues" evidence="4">
    <location>
        <begin position="390"/>
        <end position="403"/>
    </location>
</feature>
<evidence type="ECO:0000256" key="2">
    <source>
        <dbReference type="ARBA" id="ARBA00022528"/>
    </source>
</evidence>
<evidence type="ECO:0000313" key="6">
    <source>
        <dbReference type="Proteomes" id="UP001418222"/>
    </source>
</evidence>